<evidence type="ECO:0000259" key="6">
    <source>
        <dbReference type="PROSITE" id="PS50977"/>
    </source>
</evidence>
<evidence type="ECO:0000256" key="1">
    <source>
        <dbReference type="ARBA" id="ARBA00023015"/>
    </source>
</evidence>
<dbReference type="Pfam" id="PF00440">
    <property type="entry name" value="TetR_N"/>
    <property type="match status" value="1"/>
</dbReference>
<evidence type="ECO:0000256" key="2">
    <source>
        <dbReference type="ARBA" id="ARBA00023125"/>
    </source>
</evidence>
<dbReference type="InterPro" id="IPR001647">
    <property type="entry name" value="HTH_TetR"/>
</dbReference>
<keyword evidence="8" id="KW-1185">Reference proteome</keyword>
<dbReference type="Proteomes" id="UP000604475">
    <property type="component" value="Unassembled WGS sequence"/>
</dbReference>
<keyword evidence="3" id="KW-0804">Transcription</keyword>
<dbReference type="SUPFAM" id="SSF48498">
    <property type="entry name" value="Tetracyclin repressor-like, C-terminal domain"/>
    <property type="match status" value="1"/>
</dbReference>
<feature type="region of interest" description="Disordered" evidence="5">
    <location>
        <begin position="1"/>
        <end position="20"/>
    </location>
</feature>
<reference evidence="7" key="1">
    <citation type="submission" date="2020-12" db="EMBL/GenBank/DDBJ databases">
        <title>Genomic characterization of non-nitrogen-fixing Frankia strains.</title>
        <authorList>
            <person name="Carlos-Shanley C."/>
            <person name="Guerra T."/>
            <person name="Hahn D."/>
        </authorList>
    </citation>
    <scope>NUCLEOTIDE SEQUENCE</scope>
    <source>
        <strain evidence="7">CN6</strain>
    </source>
</reference>
<gene>
    <name evidence="7" type="ORF">I7412_27005</name>
</gene>
<dbReference type="Pfam" id="PF16925">
    <property type="entry name" value="TetR_C_13"/>
    <property type="match status" value="1"/>
</dbReference>
<dbReference type="InterPro" id="IPR009057">
    <property type="entry name" value="Homeodomain-like_sf"/>
</dbReference>
<dbReference type="InterPro" id="IPR036271">
    <property type="entry name" value="Tet_transcr_reg_TetR-rel_C_sf"/>
</dbReference>
<keyword evidence="1" id="KW-0805">Transcription regulation</keyword>
<evidence type="ECO:0000256" key="3">
    <source>
        <dbReference type="ARBA" id="ARBA00023163"/>
    </source>
</evidence>
<dbReference type="SUPFAM" id="SSF46689">
    <property type="entry name" value="Homeodomain-like"/>
    <property type="match status" value="1"/>
</dbReference>
<name>A0A937RQD7_9ACTN</name>
<dbReference type="GO" id="GO:0003677">
    <property type="term" value="F:DNA binding"/>
    <property type="evidence" value="ECO:0007669"/>
    <property type="project" value="UniProtKB-UniRule"/>
</dbReference>
<feature type="domain" description="HTH tetR-type" evidence="6">
    <location>
        <begin position="18"/>
        <end position="78"/>
    </location>
</feature>
<dbReference type="EMBL" id="JAEACQ010000254">
    <property type="protein sequence ID" value="MBL7630743.1"/>
    <property type="molecule type" value="Genomic_DNA"/>
</dbReference>
<dbReference type="Gene3D" id="1.10.10.60">
    <property type="entry name" value="Homeodomain-like"/>
    <property type="match status" value="1"/>
</dbReference>
<proteinExistence type="predicted"/>
<dbReference type="PANTHER" id="PTHR47506:SF1">
    <property type="entry name" value="HTH-TYPE TRANSCRIPTIONAL REGULATOR YJDC"/>
    <property type="match status" value="1"/>
</dbReference>
<organism evidence="7 8">
    <name type="scientific">Frankia nepalensis</name>
    <dbReference type="NCBI Taxonomy" id="1836974"/>
    <lineage>
        <taxon>Bacteria</taxon>
        <taxon>Bacillati</taxon>
        <taxon>Actinomycetota</taxon>
        <taxon>Actinomycetes</taxon>
        <taxon>Frankiales</taxon>
        <taxon>Frankiaceae</taxon>
        <taxon>Frankia</taxon>
    </lineage>
</organism>
<dbReference type="Gene3D" id="1.10.357.10">
    <property type="entry name" value="Tetracycline Repressor, domain 2"/>
    <property type="match status" value="1"/>
</dbReference>
<accession>A0A937RQD7</accession>
<keyword evidence="2 4" id="KW-0238">DNA-binding</keyword>
<dbReference type="PROSITE" id="PS50977">
    <property type="entry name" value="HTH_TETR_2"/>
    <property type="match status" value="1"/>
</dbReference>
<protein>
    <submittedName>
        <fullName evidence="7">TetR/AcrR family transcriptional regulator</fullName>
    </submittedName>
</protein>
<dbReference type="RefSeq" id="WP_203003148.1">
    <property type="nucleotide sequence ID" value="NZ_JADWYU010000145.1"/>
</dbReference>
<feature type="DNA-binding region" description="H-T-H motif" evidence="4">
    <location>
        <begin position="41"/>
        <end position="60"/>
    </location>
</feature>
<evidence type="ECO:0000256" key="4">
    <source>
        <dbReference type="PROSITE-ProRule" id="PRU00335"/>
    </source>
</evidence>
<dbReference type="PANTHER" id="PTHR47506">
    <property type="entry name" value="TRANSCRIPTIONAL REGULATORY PROTEIN"/>
    <property type="match status" value="1"/>
</dbReference>
<evidence type="ECO:0000256" key="5">
    <source>
        <dbReference type="SAM" id="MobiDB-lite"/>
    </source>
</evidence>
<evidence type="ECO:0000313" key="7">
    <source>
        <dbReference type="EMBL" id="MBL7630743.1"/>
    </source>
</evidence>
<dbReference type="AlphaFoldDB" id="A0A937RQD7"/>
<comment type="caution">
    <text evidence="7">The sequence shown here is derived from an EMBL/GenBank/DDBJ whole genome shotgun (WGS) entry which is preliminary data.</text>
</comment>
<dbReference type="InterPro" id="IPR011075">
    <property type="entry name" value="TetR_C"/>
</dbReference>
<sequence>MRDSTKGGSGRPPGRPRAYDPEVALERATETFWRAGLSGTTLDDLAHATAMNRPSLYAAFGDKKAMYLKALERYGERGQVAIEQRLAAERLPDALLGAYRAAIAIYAGSDGEAPGCFLVSTATVEARTDPRVRALLAEGIRRVDEMFAARIHRAVDDGELDDAVDAVVLAQLATAVLHTLALRARAGVPPATLEALASAGVRHLLGL</sequence>
<evidence type="ECO:0000313" key="8">
    <source>
        <dbReference type="Proteomes" id="UP000604475"/>
    </source>
</evidence>